<keyword evidence="4" id="KW-1185">Reference proteome</keyword>
<dbReference type="Proteomes" id="UP001597120">
    <property type="component" value="Unassembled WGS sequence"/>
</dbReference>
<evidence type="ECO:0000313" key="3">
    <source>
        <dbReference type="EMBL" id="MFD0868033.1"/>
    </source>
</evidence>
<feature type="transmembrane region" description="Helical" evidence="1">
    <location>
        <begin position="380"/>
        <end position="400"/>
    </location>
</feature>
<feature type="domain" description="Nucleoside transporter/FeoB GTPase Gate" evidence="2">
    <location>
        <begin position="45"/>
        <end position="124"/>
    </location>
</feature>
<dbReference type="Pfam" id="PF07670">
    <property type="entry name" value="Gate"/>
    <property type="match status" value="1"/>
</dbReference>
<evidence type="ECO:0000313" key="4">
    <source>
        <dbReference type="Proteomes" id="UP001597120"/>
    </source>
</evidence>
<gene>
    <name evidence="3" type="primary">ylbJ</name>
    <name evidence="3" type="ORF">ACFQ03_02645</name>
</gene>
<evidence type="ECO:0000259" key="2">
    <source>
        <dbReference type="Pfam" id="PF07670"/>
    </source>
</evidence>
<feature type="transmembrane region" description="Helical" evidence="1">
    <location>
        <begin position="150"/>
        <end position="169"/>
    </location>
</feature>
<dbReference type="EMBL" id="JBHTIU010000008">
    <property type="protein sequence ID" value="MFD0868033.1"/>
    <property type="molecule type" value="Genomic_DNA"/>
</dbReference>
<name>A0ABW3D467_9BACL</name>
<accession>A0ABW3D467</accession>
<sequence length="408" mass="44111">MSGLRSKPYYIVPVLAAAIAFLLLAYPAPTLEAAVRGVSIWWDILFPALFPFFLISEMMLGFGLVHFFGALLDPMMRPLFRVPGIGGFVMAMGFASGYPVGARLTAQLWEQKLVNREEGERLVAFTTTSDPVFLIGAVSVGFFHNAKLAVLLAAAHYGSAILVGLIMRFHGPNKPDSHAGDKSSGSIFVRALREMHNARLKDGRPFGTMLRQAVESSLRMIFVIGGLVVFFSAIMEVLRHSHALDLFYASVQSIFQSLTIPPVLSDSLVNGFFEVTLGAKAAGEAGTQIPLMFKTILASFVLAWGGLSVHGQIVSLLHTTNIRYTPFLTARLLHGLLASVLTVVLWKGLQPAAAPAFLPAAAPDFSPAAFHWTWPIPMTLIGFVLLLGVMGLAALLHSIWGKLGRAGR</sequence>
<organism evidence="3 4">
    <name type="scientific">Paenibacillus residui</name>
    <dbReference type="NCBI Taxonomy" id="629724"/>
    <lineage>
        <taxon>Bacteria</taxon>
        <taxon>Bacillati</taxon>
        <taxon>Bacillota</taxon>
        <taxon>Bacilli</taxon>
        <taxon>Bacillales</taxon>
        <taxon>Paenibacillaceae</taxon>
        <taxon>Paenibacillus</taxon>
    </lineage>
</organism>
<dbReference type="RefSeq" id="WP_379285894.1">
    <property type="nucleotide sequence ID" value="NZ_JBHTIU010000008.1"/>
</dbReference>
<keyword evidence="1" id="KW-1133">Transmembrane helix</keyword>
<feature type="transmembrane region" description="Helical" evidence="1">
    <location>
        <begin position="122"/>
        <end position="143"/>
    </location>
</feature>
<proteinExistence type="predicted"/>
<feature type="transmembrane region" description="Helical" evidence="1">
    <location>
        <begin position="49"/>
        <end position="72"/>
    </location>
</feature>
<dbReference type="InterPro" id="IPR014226">
    <property type="entry name" value="Spore_IM_YlbJ"/>
</dbReference>
<protein>
    <submittedName>
        <fullName evidence="3">Sporulation integral membrane protein YlbJ</fullName>
    </submittedName>
</protein>
<dbReference type="NCBIfam" id="TIGR02871">
    <property type="entry name" value="spore_ylbJ"/>
    <property type="match status" value="1"/>
</dbReference>
<feature type="transmembrane region" description="Helical" evidence="1">
    <location>
        <begin position="79"/>
        <end position="102"/>
    </location>
</feature>
<reference evidence="4" key="1">
    <citation type="journal article" date="2019" name="Int. J. Syst. Evol. Microbiol.">
        <title>The Global Catalogue of Microorganisms (GCM) 10K type strain sequencing project: providing services to taxonomists for standard genome sequencing and annotation.</title>
        <authorList>
            <consortium name="The Broad Institute Genomics Platform"/>
            <consortium name="The Broad Institute Genome Sequencing Center for Infectious Disease"/>
            <person name="Wu L."/>
            <person name="Ma J."/>
        </authorList>
    </citation>
    <scope>NUCLEOTIDE SEQUENCE [LARGE SCALE GENOMIC DNA]</scope>
    <source>
        <strain evidence="4">CCUG 57263</strain>
    </source>
</reference>
<keyword evidence="1" id="KW-0812">Transmembrane</keyword>
<feature type="transmembrane region" description="Helical" evidence="1">
    <location>
        <begin position="329"/>
        <end position="349"/>
    </location>
</feature>
<keyword evidence="1" id="KW-0472">Membrane</keyword>
<evidence type="ECO:0000256" key="1">
    <source>
        <dbReference type="SAM" id="Phobius"/>
    </source>
</evidence>
<dbReference type="InterPro" id="IPR011642">
    <property type="entry name" value="Gate_dom"/>
</dbReference>
<comment type="caution">
    <text evidence="3">The sequence shown here is derived from an EMBL/GenBank/DDBJ whole genome shotgun (WGS) entry which is preliminary data.</text>
</comment>
<feature type="transmembrane region" description="Helical" evidence="1">
    <location>
        <begin position="216"/>
        <end position="234"/>
    </location>
</feature>